<evidence type="ECO:0000313" key="3">
    <source>
        <dbReference type="EMBL" id="SMO81177.1"/>
    </source>
</evidence>
<dbReference type="RefSeq" id="WP_185938328.1">
    <property type="nucleotide sequence ID" value="NZ_FXTJ01000004.1"/>
</dbReference>
<dbReference type="EMBL" id="FXTJ01000004">
    <property type="protein sequence ID" value="SMO81177.1"/>
    <property type="molecule type" value="Genomic_DNA"/>
</dbReference>
<protein>
    <submittedName>
        <fullName evidence="3">Universal stress protein family protein</fullName>
    </submittedName>
</protein>
<keyword evidence="4" id="KW-1185">Reference proteome</keyword>
<accession>A0A521EB81</accession>
<dbReference type="CDD" id="cd00293">
    <property type="entry name" value="USP-like"/>
    <property type="match status" value="1"/>
</dbReference>
<dbReference type="Pfam" id="PF00582">
    <property type="entry name" value="Usp"/>
    <property type="match status" value="2"/>
</dbReference>
<organism evidence="3 4">
    <name type="scientific">Geodermatophilus aquaeductus</name>
    <dbReference type="NCBI Taxonomy" id="1564161"/>
    <lineage>
        <taxon>Bacteria</taxon>
        <taxon>Bacillati</taxon>
        <taxon>Actinomycetota</taxon>
        <taxon>Actinomycetes</taxon>
        <taxon>Geodermatophilales</taxon>
        <taxon>Geodermatophilaceae</taxon>
        <taxon>Geodermatophilus</taxon>
    </lineage>
</organism>
<dbReference type="Gene3D" id="3.40.50.620">
    <property type="entry name" value="HUPs"/>
    <property type="match status" value="2"/>
</dbReference>
<reference evidence="3 4" key="1">
    <citation type="submission" date="2017-05" db="EMBL/GenBank/DDBJ databases">
        <authorList>
            <person name="Varghese N."/>
            <person name="Submissions S."/>
        </authorList>
    </citation>
    <scope>NUCLEOTIDE SEQUENCE [LARGE SCALE GENOMIC DNA]</scope>
    <source>
        <strain evidence="3 4">DSM 46834</strain>
    </source>
</reference>
<feature type="domain" description="UspA" evidence="2">
    <location>
        <begin position="7"/>
        <end position="132"/>
    </location>
</feature>
<evidence type="ECO:0000259" key="2">
    <source>
        <dbReference type="Pfam" id="PF00582"/>
    </source>
</evidence>
<feature type="domain" description="UspA" evidence="2">
    <location>
        <begin position="140"/>
        <end position="271"/>
    </location>
</feature>
<dbReference type="Proteomes" id="UP000317484">
    <property type="component" value="Unassembled WGS sequence"/>
</dbReference>
<evidence type="ECO:0000313" key="4">
    <source>
        <dbReference type="Proteomes" id="UP000317484"/>
    </source>
</evidence>
<dbReference type="PANTHER" id="PTHR46268">
    <property type="entry name" value="STRESS RESPONSE PROTEIN NHAX"/>
    <property type="match status" value="1"/>
</dbReference>
<proteinExistence type="inferred from homology"/>
<comment type="similarity">
    <text evidence="1">Belongs to the universal stress protein A family.</text>
</comment>
<dbReference type="InterPro" id="IPR014729">
    <property type="entry name" value="Rossmann-like_a/b/a_fold"/>
</dbReference>
<gene>
    <name evidence="3" type="ORF">SAMN06273567_104406</name>
</gene>
<dbReference type="AlphaFoldDB" id="A0A521EB81"/>
<sequence>MTATLAPIVTGIDGSPSVPEVVEVAADRAHRELRPLLLVAAVEDARDAGRAHDGPWHRALSRLDTLRQDLLLRLPALPVRTLVRAGAAAQVLREESSRAAVLVIGTGAARGGLGPVARDLLRAAGCPVLLVPRGGDGADVVAGVDGSAGTTAVLAAAAREAGTRGSPLRVLHTWHRRPGASGPDPRWSGAVPSAVAEAERRLAEAHAARVREGWPAVPVTVDVREGDPARALLDLSRDAALLILGSAQAAGGPDLVERVAAGAHCPVLVVPPPSPAPTGTGRRTAVALGR</sequence>
<dbReference type="InterPro" id="IPR006016">
    <property type="entry name" value="UspA"/>
</dbReference>
<name>A0A521EB81_9ACTN</name>
<dbReference type="SUPFAM" id="SSF52402">
    <property type="entry name" value="Adenine nucleotide alpha hydrolases-like"/>
    <property type="match status" value="2"/>
</dbReference>
<dbReference type="PANTHER" id="PTHR46268:SF6">
    <property type="entry name" value="UNIVERSAL STRESS PROTEIN UP12"/>
    <property type="match status" value="1"/>
</dbReference>
<evidence type="ECO:0000256" key="1">
    <source>
        <dbReference type="ARBA" id="ARBA00008791"/>
    </source>
</evidence>